<name>A0A1B3ZCB6_9SPHN</name>
<dbReference type="AlphaFoldDB" id="A0A1B3ZCB6"/>
<dbReference type="InterPro" id="IPR036259">
    <property type="entry name" value="MFS_trans_sf"/>
</dbReference>
<dbReference type="PANTHER" id="PTHR23501:SF191">
    <property type="entry name" value="VACUOLAR BASIC AMINO ACID TRANSPORTER 4"/>
    <property type="match status" value="1"/>
</dbReference>
<keyword evidence="8" id="KW-1185">Reference proteome</keyword>
<feature type="transmembrane region" description="Helical" evidence="6">
    <location>
        <begin position="220"/>
        <end position="239"/>
    </location>
</feature>
<feature type="transmembrane region" description="Helical" evidence="6">
    <location>
        <begin position="379"/>
        <end position="401"/>
    </location>
</feature>
<dbReference type="GO" id="GO:0005886">
    <property type="term" value="C:plasma membrane"/>
    <property type="evidence" value="ECO:0007669"/>
    <property type="project" value="TreeGrafter"/>
</dbReference>
<evidence type="ECO:0000256" key="6">
    <source>
        <dbReference type="SAM" id="Phobius"/>
    </source>
</evidence>
<dbReference type="SUPFAM" id="SSF103473">
    <property type="entry name" value="MFS general substrate transporter"/>
    <property type="match status" value="1"/>
</dbReference>
<keyword evidence="3 6" id="KW-0812">Transmembrane</keyword>
<feature type="transmembrane region" description="Helical" evidence="6">
    <location>
        <begin position="30"/>
        <end position="49"/>
    </location>
</feature>
<gene>
    <name evidence="7" type="ORF">AWL63_15010</name>
</gene>
<evidence type="ECO:0000313" key="8">
    <source>
        <dbReference type="Proteomes" id="UP000094256"/>
    </source>
</evidence>
<dbReference type="OrthoDB" id="5314453at2"/>
<feature type="transmembrane region" description="Helical" evidence="6">
    <location>
        <begin position="61"/>
        <end position="86"/>
    </location>
</feature>
<feature type="transmembrane region" description="Helical" evidence="6">
    <location>
        <begin position="251"/>
        <end position="268"/>
    </location>
</feature>
<comment type="subcellular location">
    <subcellularLocation>
        <location evidence="1">Endomembrane system</location>
        <topology evidence="1">Multi-pass membrane protein</topology>
    </subcellularLocation>
</comment>
<protein>
    <submittedName>
        <fullName evidence="7">MFS transporter</fullName>
    </submittedName>
</protein>
<evidence type="ECO:0000256" key="1">
    <source>
        <dbReference type="ARBA" id="ARBA00004127"/>
    </source>
</evidence>
<dbReference type="GO" id="GO:0022857">
    <property type="term" value="F:transmembrane transporter activity"/>
    <property type="evidence" value="ECO:0007669"/>
    <property type="project" value="TreeGrafter"/>
</dbReference>
<dbReference type="Proteomes" id="UP000094256">
    <property type="component" value="Chromosome"/>
</dbReference>
<organism evidence="7 8">
    <name type="scientific">Sphingomonas panacis</name>
    <dbReference type="NCBI Taxonomy" id="1560345"/>
    <lineage>
        <taxon>Bacteria</taxon>
        <taxon>Pseudomonadati</taxon>
        <taxon>Pseudomonadota</taxon>
        <taxon>Alphaproteobacteria</taxon>
        <taxon>Sphingomonadales</taxon>
        <taxon>Sphingomonadaceae</taxon>
        <taxon>Sphingomonas</taxon>
    </lineage>
</organism>
<dbReference type="GO" id="GO:0012505">
    <property type="term" value="C:endomembrane system"/>
    <property type="evidence" value="ECO:0007669"/>
    <property type="project" value="UniProtKB-SubCell"/>
</dbReference>
<feature type="transmembrane region" description="Helical" evidence="6">
    <location>
        <begin position="186"/>
        <end position="208"/>
    </location>
</feature>
<feature type="transmembrane region" description="Helical" evidence="6">
    <location>
        <begin position="510"/>
        <end position="529"/>
    </location>
</feature>
<evidence type="ECO:0000256" key="5">
    <source>
        <dbReference type="ARBA" id="ARBA00023136"/>
    </source>
</evidence>
<evidence type="ECO:0000256" key="3">
    <source>
        <dbReference type="ARBA" id="ARBA00022692"/>
    </source>
</evidence>
<keyword evidence="2" id="KW-0813">Transport</keyword>
<dbReference type="KEGG" id="span:AWL63_15010"/>
<feature type="transmembrane region" description="Helical" evidence="6">
    <location>
        <begin position="413"/>
        <end position="436"/>
    </location>
</feature>
<feature type="transmembrane region" description="Helical" evidence="6">
    <location>
        <begin position="98"/>
        <end position="117"/>
    </location>
</feature>
<feature type="transmembrane region" description="Helical" evidence="6">
    <location>
        <begin position="350"/>
        <end position="367"/>
    </location>
</feature>
<dbReference type="EMBL" id="CP014168">
    <property type="protein sequence ID" value="AOH85068.1"/>
    <property type="molecule type" value="Genomic_DNA"/>
</dbReference>
<reference evidence="7 8" key="1">
    <citation type="submission" date="2016-01" db="EMBL/GenBank/DDBJ databases">
        <title>Complete genome and mega plasmid sequence of Sphingomonas panacis DCY99 elicits systemic resistance in rice to Xanthomonas oryzae.</title>
        <authorList>
            <person name="Kim Y.J."/>
            <person name="Yang D.C."/>
            <person name="Sing P."/>
        </authorList>
    </citation>
    <scope>NUCLEOTIDE SEQUENCE [LARGE SCALE GENOMIC DNA]</scope>
    <source>
        <strain evidence="7 8">DCY99</strain>
    </source>
</reference>
<feature type="transmembrane region" description="Helical" evidence="6">
    <location>
        <begin position="322"/>
        <end position="343"/>
    </location>
</feature>
<accession>A0A1B3ZCB6</accession>
<evidence type="ECO:0000256" key="2">
    <source>
        <dbReference type="ARBA" id="ARBA00022448"/>
    </source>
</evidence>
<feature type="transmembrane region" description="Helical" evidence="6">
    <location>
        <begin position="123"/>
        <end position="143"/>
    </location>
</feature>
<sequence length="539" mass="56152">MSVEHAFRPEERPLFAGSPFSPSHPAGRRLGYFAIGTFLAATSTFGNALTTVNTGSVAGPLGLYVAEAAALPAIYVAMNATANLSLVKARAQFGIPQVTGFFLGLYALAALVHFGFASFWAAVFVRATSGMAAAALITLGVYYLMQAFPPKAKPVGAVIGMGLSQLGTPLARLVPVEVLVDNGLWGLHAIEVALALVSLALILALPLPPSEKSTAFAPRDFLTIPLATAGMVLLCQVIGQGRTLWWSDTPWLGMALAASIALLAGAFLNETGRRDPLVHFEWIGTWGILRFAAVALVLRLALAEQSYGAVGLLTLGGLNNDQLGTLFGVVAVAMLLGIVAAALTLSERRLPWQVLVAALIIATGAWLDSDATTLTRPAQLILSQALIGFGTTLFAGPALLHGFLRMIQRGGDYLVSFVVTFSISQNVGGLMGSALLGSLQTIWARNASNTLAADMLASDPQVAARIGGGGASLAAVLVDPAQRAAQGAGLLGQAMAREAAVIAFNDTFRFVAMLALATAAFIFANILVARTREKTNDRS</sequence>
<keyword evidence="5 6" id="KW-0472">Membrane</keyword>
<dbReference type="PANTHER" id="PTHR23501">
    <property type="entry name" value="MAJOR FACILITATOR SUPERFAMILY"/>
    <property type="match status" value="1"/>
</dbReference>
<dbReference type="STRING" id="1560345.AWL63_15010"/>
<proteinExistence type="predicted"/>
<evidence type="ECO:0000256" key="4">
    <source>
        <dbReference type="ARBA" id="ARBA00022989"/>
    </source>
</evidence>
<evidence type="ECO:0000313" key="7">
    <source>
        <dbReference type="EMBL" id="AOH85068.1"/>
    </source>
</evidence>
<keyword evidence="4 6" id="KW-1133">Transmembrane helix</keyword>
<feature type="transmembrane region" description="Helical" evidence="6">
    <location>
        <begin position="280"/>
        <end position="302"/>
    </location>
</feature>